<reference evidence="8 9" key="1">
    <citation type="submission" date="2021-07" db="EMBL/GenBank/DDBJ databases">
        <authorList>
            <person name="Imarazene B."/>
            <person name="Zahm M."/>
            <person name="Klopp C."/>
            <person name="Cabau C."/>
            <person name="Beille S."/>
            <person name="Jouanno E."/>
            <person name="Castinel A."/>
            <person name="Lluch J."/>
            <person name="Gil L."/>
            <person name="Kuchtly C."/>
            <person name="Lopez Roques C."/>
            <person name="Donnadieu C."/>
            <person name="Parrinello H."/>
            <person name="Journot L."/>
            <person name="Du K."/>
            <person name="Schartl M."/>
            <person name="Retaux S."/>
            <person name="Guiguen Y."/>
        </authorList>
    </citation>
    <scope>NUCLEOTIDE SEQUENCE [LARGE SCALE GENOMIC DNA]</scope>
    <source>
        <strain evidence="8">Pach_M1</strain>
        <tissue evidence="8">Testis</tissue>
    </source>
</reference>
<keyword evidence="4" id="KW-0963">Cytoplasm</keyword>
<evidence type="ECO:0000256" key="6">
    <source>
        <dbReference type="ARBA" id="ARBA00023186"/>
    </source>
</evidence>
<dbReference type="EMBL" id="JAICCE010000022">
    <property type="protein sequence ID" value="KAG9262014.1"/>
    <property type="molecule type" value="Genomic_DNA"/>
</dbReference>
<dbReference type="PROSITE" id="PS50076">
    <property type="entry name" value="DNAJ_2"/>
    <property type="match status" value="1"/>
</dbReference>
<keyword evidence="5" id="KW-0496">Mitochondrion</keyword>
<evidence type="ECO:0000256" key="5">
    <source>
        <dbReference type="ARBA" id="ARBA00023128"/>
    </source>
</evidence>
<proteinExistence type="inferred from homology"/>
<dbReference type="InterPro" id="IPR009073">
    <property type="entry name" value="HscB_oligo_C"/>
</dbReference>
<protein>
    <submittedName>
        <fullName evidence="8">Iron-sulfur cluster co-chaperone protein HscB, mitochondrial</fullName>
    </submittedName>
</protein>
<dbReference type="GO" id="GO:0044571">
    <property type="term" value="P:[2Fe-2S] cluster assembly"/>
    <property type="evidence" value="ECO:0007669"/>
    <property type="project" value="InterPro"/>
</dbReference>
<dbReference type="GO" id="GO:0001671">
    <property type="term" value="F:ATPase activator activity"/>
    <property type="evidence" value="ECO:0007669"/>
    <property type="project" value="InterPro"/>
</dbReference>
<sequence length="268" mass="30341">MNSIRSFCVSHGVHRYVPSLQSLSVGSCAAARARFISNSAKNNRDYPQVHTNRIPNRILKLQHPTSNFCSSSAEMRSCWSCGSPAQLFFCSACKIIQPPNHGATYFQILNCDQTFAVDVPELQRRYLELQRSLHPDNFSLKSPTEQEYSEKQSALVNKAYRTLQKPVPRAVYMLQLHGVRLQEGTDATADPNFLLEVMETNEKLAESRSPEEVDDIGQAVRVTLKDLTEQMNTALNKGDLQSARELLARMKYFANLEEKVKEKLTENL</sequence>
<organism evidence="8 9">
    <name type="scientific">Astyanax mexicanus</name>
    <name type="common">Blind cave fish</name>
    <name type="synonym">Astyanax fasciatus mexicanus</name>
    <dbReference type="NCBI Taxonomy" id="7994"/>
    <lineage>
        <taxon>Eukaryota</taxon>
        <taxon>Metazoa</taxon>
        <taxon>Chordata</taxon>
        <taxon>Craniata</taxon>
        <taxon>Vertebrata</taxon>
        <taxon>Euteleostomi</taxon>
        <taxon>Actinopterygii</taxon>
        <taxon>Neopterygii</taxon>
        <taxon>Teleostei</taxon>
        <taxon>Ostariophysi</taxon>
        <taxon>Characiformes</taxon>
        <taxon>Characoidei</taxon>
        <taxon>Acestrorhamphidae</taxon>
        <taxon>Acestrorhamphinae</taxon>
        <taxon>Astyanax</taxon>
    </lineage>
</organism>
<dbReference type="Pfam" id="PF00226">
    <property type="entry name" value="DnaJ"/>
    <property type="match status" value="1"/>
</dbReference>
<dbReference type="InterPro" id="IPR001623">
    <property type="entry name" value="DnaJ_domain"/>
</dbReference>
<dbReference type="InterPro" id="IPR036869">
    <property type="entry name" value="J_dom_sf"/>
</dbReference>
<gene>
    <name evidence="8" type="primary">HSCB</name>
    <name evidence="8" type="ORF">AMEX_G25637</name>
</gene>
<dbReference type="Gene3D" id="1.10.287.110">
    <property type="entry name" value="DnaJ domain"/>
    <property type="match status" value="1"/>
</dbReference>
<dbReference type="FunFam" id="1.20.1280.20:FF:000002">
    <property type="entry name" value="HscB mitochondrial iron-sulfur cluster co-chaperone"/>
    <property type="match status" value="1"/>
</dbReference>
<dbReference type="Gene3D" id="1.20.1280.20">
    <property type="entry name" value="HscB, C-terminal domain"/>
    <property type="match status" value="1"/>
</dbReference>
<dbReference type="InterPro" id="IPR036386">
    <property type="entry name" value="HscB_C_sf"/>
</dbReference>
<dbReference type="NCBIfam" id="TIGR00714">
    <property type="entry name" value="hscB"/>
    <property type="match status" value="1"/>
</dbReference>
<name>A0A8T2KSC6_ASTMX</name>
<comment type="caution">
    <text evidence="8">The sequence shown here is derived from an EMBL/GenBank/DDBJ whole genome shotgun (WGS) entry which is preliminary data.</text>
</comment>
<evidence type="ECO:0000256" key="2">
    <source>
        <dbReference type="ARBA" id="ARBA00004496"/>
    </source>
</evidence>
<dbReference type="GO" id="GO:0051087">
    <property type="term" value="F:protein-folding chaperone binding"/>
    <property type="evidence" value="ECO:0007669"/>
    <property type="project" value="InterPro"/>
</dbReference>
<dbReference type="InterPro" id="IPR004640">
    <property type="entry name" value="HscB"/>
</dbReference>
<dbReference type="PROSITE" id="PS51257">
    <property type="entry name" value="PROKAR_LIPOPROTEIN"/>
    <property type="match status" value="1"/>
</dbReference>
<dbReference type="PANTHER" id="PTHR14021:SF15">
    <property type="entry name" value="IRON-SULFUR CLUSTER CO-CHAPERONE PROTEIN HSCB"/>
    <property type="match status" value="1"/>
</dbReference>
<dbReference type="SUPFAM" id="SSF47144">
    <property type="entry name" value="HSC20 (HSCB), C-terminal oligomerisation domain"/>
    <property type="match status" value="1"/>
</dbReference>
<comment type="similarity">
    <text evidence="3">Belongs to the HscB family.</text>
</comment>
<dbReference type="GO" id="GO:0051259">
    <property type="term" value="P:protein complex oligomerization"/>
    <property type="evidence" value="ECO:0007669"/>
    <property type="project" value="InterPro"/>
</dbReference>
<evidence type="ECO:0000256" key="4">
    <source>
        <dbReference type="ARBA" id="ARBA00022490"/>
    </source>
</evidence>
<dbReference type="SUPFAM" id="SSF46565">
    <property type="entry name" value="Chaperone J-domain"/>
    <property type="match status" value="1"/>
</dbReference>
<dbReference type="GO" id="GO:0005739">
    <property type="term" value="C:mitochondrion"/>
    <property type="evidence" value="ECO:0007669"/>
    <property type="project" value="UniProtKB-SubCell"/>
</dbReference>
<dbReference type="SMART" id="SM00271">
    <property type="entry name" value="DnaJ"/>
    <property type="match status" value="1"/>
</dbReference>
<evidence type="ECO:0000256" key="1">
    <source>
        <dbReference type="ARBA" id="ARBA00004173"/>
    </source>
</evidence>
<evidence type="ECO:0000259" key="7">
    <source>
        <dbReference type="PROSITE" id="PS50076"/>
    </source>
</evidence>
<dbReference type="PANTHER" id="PTHR14021">
    <property type="entry name" value="IRON-SULFUR CLUSTER CO-CHAPERONE PROTEIN HSCB"/>
    <property type="match status" value="1"/>
</dbReference>
<feature type="domain" description="J" evidence="7">
    <location>
        <begin position="104"/>
        <end position="176"/>
    </location>
</feature>
<evidence type="ECO:0000313" key="9">
    <source>
        <dbReference type="Proteomes" id="UP000752171"/>
    </source>
</evidence>
<keyword evidence="6" id="KW-0143">Chaperone</keyword>
<comment type="subcellular location">
    <subcellularLocation>
        <location evidence="2">Cytoplasm</location>
    </subcellularLocation>
    <subcellularLocation>
        <location evidence="1">Mitochondrion</location>
    </subcellularLocation>
</comment>
<dbReference type="AlphaFoldDB" id="A0A8T2KSC6"/>
<accession>A0A8T2KSC6</accession>
<dbReference type="Pfam" id="PF07743">
    <property type="entry name" value="HSCB_C"/>
    <property type="match status" value="1"/>
</dbReference>
<evidence type="ECO:0000256" key="3">
    <source>
        <dbReference type="ARBA" id="ARBA00010476"/>
    </source>
</evidence>
<dbReference type="Proteomes" id="UP000752171">
    <property type="component" value="Unassembled WGS sequence"/>
</dbReference>
<evidence type="ECO:0000313" key="8">
    <source>
        <dbReference type="EMBL" id="KAG9262014.1"/>
    </source>
</evidence>
<dbReference type="HAMAP" id="MF_00682">
    <property type="entry name" value="HscB"/>
    <property type="match status" value="1"/>
</dbReference>